<protein>
    <submittedName>
        <fullName evidence="1">Uncharacterized protein</fullName>
    </submittedName>
</protein>
<dbReference type="Ensembl" id="ENSBGRT00000016669.1">
    <property type="protein sequence ID" value="ENSBGRP00000014482.1"/>
    <property type="gene ID" value="ENSBGRG00000009090.1"/>
</dbReference>
<organism evidence="1 2">
    <name type="scientific">Bos mutus grunniens</name>
    <name type="common">Wild yak</name>
    <name type="synonym">Bos grunniens</name>
    <dbReference type="NCBI Taxonomy" id="30521"/>
    <lineage>
        <taxon>Eukaryota</taxon>
        <taxon>Metazoa</taxon>
        <taxon>Chordata</taxon>
        <taxon>Craniata</taxon>
        <taxon>Vertebrata</taxon>
        <taxon>Euteleostomi</taxon>
        <taxon>Mammalia</taxon>
        <taxon>Eutheria</taxon>
        <taxon>Laurasiatheria</taxon>
        <taxon>Artiodactyla</taxon>
        <taxon>Ruminantia</taxon>
        <taxon>Pecora</taxon>
        <taxon>Bovidae</taxon>
        <taxon>Bovinae</taxon>
        <taxon>Bos</taxon>
    </lineage>
</organism>
<name>A0A8B9X2S3_BOSMU</name>
<accession>A0A8B9X2S3</accession>
<keyword evidence="2" id="KW-1185">Reference proteome</keyword>
<evidence type="ECO:0000313" key="2">
    <source>
        <dbReference type="Proteomes" id="UP000694520"/>
    </source>
</evidence>
<reference evidence="1" key="3">
    <citation type="submission" date="2025-09" db="UniProtKB">
        <authorList>
            <consortium name="Ensembl"/>
        </authorList>
    </citation>
    <scope>IDENTIFICATION</scope>
</reference>
<sequence length="110" mass="12391">MKYYLYRSKATQIMCVVALYGPNCNAAQPVCMGSGSWTWDLESHPGRGFLLVMWRRPEGECMIENEMMAGWHHQCNGHELGETSGNGEGQGGLLPCSPWGCRYNWLFQGQ</sequence>
<proteinExistence type="predicted"/>
<evidence type="ECO:0000313" key="1">
    <source>
        <dbReference type="Ensembl" id="ENSBGRP00000014482.1"/>
    </source>
</evidence>
<dbReference type="Proteomes" id="UP000694520">
    <property type="component" value="Chromosome Y"/>
</dbReference>
<reference evidence="1" key="2">
    <citation type="submission" date="2025-08" db="UniProtKB">
        <authorList>
            <consortium name="Ensembl"/>
        </authorList>
    </citation>
    <scope>IDENTIFICATION</scope>
</reference>
<reference evidence="1" key="1">
    <citation type="submission" date="2019-05" db="EMBL/GenBank/DDBJ databases">
        <authorList>
            <person name="Zhang S."/>
            <person name="Liu J."/>
        </authorList>
    </citation>
    <scope>NUCLEOTIDE SEQUENCE [LARGE SCALE GENOMIC DNA]</scope>
</reference>
<dbReference type="GeneTree" id="ENSGT00960000190602"/>
<dbReference type="AlphaFoldDB" id="A0A8B9X2S3"/>